<gene>
    <name evidence="1" type="ORF">Salat_2061500</name>
</gene>
<sequence>MGDQSSPEVHLVASGLDIDVHFAGLPGIAAAAVDADNPDIAGNAAKAAAALEMLVVDMLIDALEKQGPEVDEIVSHVLVDNSDETPDLAVIADALASAGFADNVAAAIVAVTAETMVSVAEAAVAAHIVADAPLAHAVDYAVVAAVDKIADSYKGVVVGGKDVAYAAADTAAAIIAADGNDTVTSDS</sequence>
<accession>A0AAE1XZV5</accession>
<dbReference type="EMBL" id="JACGWO010000008">
    <property type="protein sequence ID" value="KAK4421110.1"/>
    <property type="molecule type" value="Genomic_DNA"/>
</dbReference>
<protein>
    <submittedName>
        <fullName evidence="1">Uncharacterized protein</fullName>
    </submittedName>
</protein>
<reference evidence="1" key="1">
    <citation type="submission" date="2020-06" db="EMBL/GenBank/DDBJ databases">
        <authorList>
            <person name="Li T."/>
            <person name="Hu X."/>
            <person name="Zhang T."/>
            <person name="Song X."/>
            <person name="Zhang H."/>
            <person name="Dai N."/>
            <person name="Sheng W."/>
            <person name="Hou X."/>
            <person name="Wei L."/>
        </authorList>
    </citation>
    <scope>NUCLEOTIDE SEQUENCE</scope>
    <source>
        <strain evidence="1">3651</strain>
        <tissue evidence="1">Leaf</tissue>
    </source>
</reference>
<comment type="caution">
    <text evidence="1">The sequence shown here is derived from an EMBL/GenBank/DDBJ whole genome shotgun (WGS) entry which is preliminary data.</text>
</comment>
<organism evidence="1 2">
    <name type="scientific">Sesamum alatum</name>
    <dbReference type="NCBI Taxonomy" id="300844"/>
    <lineage>
        <taxon>Eukaryota</taxon>
        <taxon>Viridiplantae</taxon>
        <taxon>Streptophyta</taxon>
        <taxon>Embryophyta</taxon>
        <taxon>Tracheophyta</taxon>
        <taxon>Spermatophyta</taxon>
        <taxon>Magnoliopsida</taxon>
        <taxon>eudicotyledons</taxon>
        <taxon>Gunneridae</taxon>
        <taxon>Pentapetalae</taxon>
        <taxon>asterids</taxon>
        <taxon>lamiids</taxon>
        <taxon>Lamiales</taxon>
        <taxon>Pedaliaceae</taxon>
        <taxon>Sesamum</taxon>
    </lineage>
</organism>
<proteinExistence type="predicted"/>
<name>A0AAE1XZV5_9LAMI</name>
<dbReference type="AlphaFoldDB" id="A0AAE1XZV5"/>
<keyword evidence="2" id="KW-1185">Reference proteome</keyword>
<reference evidence="1" key="2">
    <citation type="journal article" date="2024" name="Plant">
        <title>Genomic evolution and insights into agronomic trait innovations of Sesamum species.</title>
        <authorList>
            <person name="Miao H."/>
            <person name="Wang L."/>
            <person name="Qu L."/>
            <person name="Liu H."/>
            <person name="Sun Y."/>
            <person name="Le M."/>
            <person name="Wang Q."/>
            <person name="Wei S."/>
            <person name="Zheng Y."/>
            <person name="Lin W."/>
            <person name="Duan Y."/>
            <person name="Cao H."/>
            <person name="Xiong S."/>
            <person name="Wang X."/>
            <person name="Wei L."/>
            <person name="Li C."/>
            <person name="Ma Q."/>
            <person name="Ju M."/>
            <person name="Zhao R."/>
            <person name="Li G."/>
            <person name="Mu C."/>
            <person name="Tian Q."/>
            <person name="Mei H."/>
            <person name="Zhang T."/>
            <person name="Gao T."/>
            <person name="Zhang H."/>
        </authorList>
    </citation>
    <scope>NUCLEOTIDE SEQUENCE</scope>
    <source>
        <strain evidence="1">3651</strain>
    </source>
</reference>
<evidence type="ECO:0000313" key="2">
    <source>
        <dbReference type="Proteomes" id="UP001293254"/>
    </source>
</evidence>
<evidence type="ECO:0000313" key="1">
    <source>
        <dbReference type="EMBL" id="KAK4421110.1"/>
    </source>
</evidence>
<dbReference type="Proteomes" id="UP001293254">
    <property type="component" value="Unassembled WGS sequence"/>
</dbReference>